<gene>
    <name evidence="2" type="ORF">UFOVP653_60</name>
</gene>
<feature type="compositionally biased region" description="Low complexity" evidence="1">
    <location>
        <begin position="58"/>
        <end position="70"/>
    </location>
</feature>
<feature type="compositionally biased region" description="Low complexity" evidence="1">
    <location>
        <begin position="1"/>
        <end position="15"/>
    </location>
</feature>
<organism evidence="2">
    <name type="scientific">uncultured Caudovirales phage</name>
    <dbReference type="NCBI Taxonomy" id="2100421"/>
    <lineage>
        <taxon>Viruses</taxon>
        <taxon>Duplodnaviria</taxon>
        <taxon>Heunggongvirae</taxon>
        <taxon>Uroviricota</taxon>
        <taxon>Caudoviricetes</taxon>
        <taxon>Peduoviridae</taxon>
        <taxon>Maltschvirus</taxon>
        <taxon>Maltschvirus maltsch</taxon>
    </lineage>
</organism>
<sequence length="335" mass="36053">MALNLDLNNLPANPEDLMKVFEQLEAGEEPKAPEPEPEPEKQEQSEDNQQDQDEQKAGQGQPEPEGEPQGIATKDGKHVIPYSVLKSERDRASKAEQLANEMRERVAALEAAVQAASQGAKDGESARTNASEQSVSDLSTDDLEALKEDFPTVYRAVQAAMAKAAQLEAKLQPVEDSVRSAEAEQARSATETVQDAIDSVPKLAHLQATNAEAFELAKQFDATLRTQSAWAGKPLQERFFKVAEMVEAALGPIDLPGAKPASQSAENLKAAAKAKADAAVKAGRTNVPTSLSEFPVGQHAAQDEREAAESMTALQLAEKFSAMTPDQMDAYFQTL</sequence>
<feature type="region of interest" description="Disordered" evidence="1">
    <location>
        <begin position="115"/>
        <end position="139"/>
    </location>
</feature>
<reference evidence="2" key="1">
    <citation type="submission" date="2020-04" db="EMBL/GenBank/DDBJ databases">
        <authorList>
            <person name="Chiriac C."/>
            <person name="Salcher M."/>
            <person name="Ghai R."/>
            <person name="Kavagutti S V."/>
        </authorList>
    </citation>
    <scope>NUCLEOTIDE SEQUENCE</scope>
</reference>
<evidence type="ECO:0000313" key="2">
    <source>
        <dbReference type="EMBL" id="CAB4155022.1"/>
    </source>
</evidence>
<dbReference type="EMBL" id="LR796613">
    <property type="protein sequence ID" value="CAB4155022.1"/>
    <property type="molecule type" value="Genomic_DNA"/>
</dbReference>
<protein>
    <submittedName>
        <fullName evidence="2">Uncharacterized protein</fullName>
    </submittedName>
</protein>
<feature type="compositionally biased region" description="Basic and acidic residues" evidence="1">
    <location>
        <begin position="28"/>
        <end position="44"/>
    </location>
</feature>
<name>A0A6J5N942_9CAUD</name>
<feature type="region of interest" description="Disordered" evidence="1">
    <location>
        <begin position="1"/>
        <end position="99"/>
    </location>
</feature>
<evidence type="ECO:0000256" key="1">
    <source>
        <dbReference type="SAM" id="MobiDB-lite"/>
    </source>
</evidence>
<accession>A0A6J5N942</accession>
<feature type="compositionally biased region" description="Polar residues" evidence="1">
    <location>
        <begin position="126"/>
        <end position="138"/>
    </location>
</feature>
<proteinExistence type="predicted"/>